<dbReference type="GO" id="GO:0061630">
    <property type="term" value="F:ubiquitin protein ligase activity"/>
    <property type="evidence" value="ECO:0007669"/>
    <property type="project" value="TreeGrafter"/>
</dbReference>
<dbReference type="PANTHER" id="PTHR22765:SF434">
    <property type="entry name" value="GB|AAD18119.1-RELATED"/>
    <property type="match status" value="1"/>
</dbReference>
<feature type="domain" description="RING-type" evidence="5">
    <location>
        <begin position="236"/>
        <end position="276"/>
    </location>
</feature>
<reference evidence="7" key="1">
    <citation type="submission" date="2023-01" db="EMBL/GenBank/DDBJ databases">
        <title>Key to firefly adult light organ development and bioluminescence: homeobox transcription factors regulate luciferase expression and transportation to peroxisome.</title>
        <authorList>
            <person name="Fu X."/>
        </authorList>
    </citation>
    <scope>NUCLEOTIDE SEQUENCE [LARGE SCALE GENOMIC DNA]</scope>
</reference>
<evidence type="ECO:0000256" key="3">
    <source>
        <dbReference type="PROSITE-ProRule" id="PRU00175"/>
    </source>
</evidence>
<dbReference type="AlphaFoldDB" id="A0AAN7SS06"/>
<comment type="caution">
    <text evidence="6">The sequence shown here is derived from an EMBL/GenBank/DDBJ whole genome shotgun (WGS) entry which is preliminary data.</text>
</comment>
<evidence type="ECO:0000259" key="5">
    <source>
        <dbReference type="PROSITE" id="PS50089"/>
    </source>
</evidence>
<keyword evidence="7" id="KW-1185">Reference proteome</keyword>
<proteinExistence type="predicted"/>
<dbReference type="InterPro" id="IPR051826">
    <property type="entry name" value="E3_ubiquitin-ligase_domain"/>
</dbReference>
<evidence type="ECO:0000256" key="4">
    <source>
        <dbReference type="SAM" id="MobiDB-lite"/>
    </source>
</evidence>
<keyword evidence="1 3" id="KW-0479">Metal-binding</keyword>
<keyword evidence="2" id="KW-0862">Zinc</keyword>
<dbReference type="SMART" id="SM00184">
    <property type="entry name" value="RING"/>
    <property type="match status" value="1"/>
</dbReference>
<accession>A0AAN7SS06</accession>
<evidence type="ECO:0000313" key="6">
    <source>
        <dbReference type="EMBL" id="KAK4881850.1"/>
    </source>
</evidence>
<feature type="compositionally biased region" description="Basic residues" evidence="4">
    <location>
        <begin position="205"/>
        <end position="215"/>
    </location>
</feature>
<protein>
    <recommendedName>
        <fullName evidence="5">RING-type domain-containing protein</fullName>
    </recommendedName>
</protein>
<dbReference type="GO" id="GO:0006511">
    <property type="term" value="P:ubiquitin-dependent protein catabolic process"/>
    <property type="evidence" value="ECO:0007669"/>
    <property type="project" value="TreeGrafter"/>
</dbReference>
<dbReference type="SUPFAM" id="SSF57850">
    <property type="entry name" value="RING/U-box"/>
    <property type="match status" value="1"/>
</dbReference>
<feature type="region of interest" description="Disordered" evidence="4">
    <location>
        <begin position="196"/>
        <end position="228"/>
    </location>
</feature>
<dbReference type="PROSITE" id="PS50089">
    <property type="entry name" value="ZF_RING_2"/>
    <property type="match status" value="1"/>
</dbReference>
<organism evidence="6 7">
    <name type="scientific">Aquatica leii</name>
    <dbReference type="NCBI Taxonomy" id="1421715"/>
    <lineage>
        <taxon>Eukaryota</taxon>
        <taxon>Metazoa</taxon>
        <taxon>Ecdysozoa</taxon>
        <taxon>Arthropoda</taxon>
        <taxon>Hexapoda</taxon>
        <taxon>Insecta</taxon>
        <taxon>Pterygota</taxon>
        <taxon>Neoptera</taxon>
        <taxon>Endopterygota</taxon>
        <taxon>Coleoptera</taxon>
        <taxon>Polyphaga</taxon>
        <taxon>Elateriformia</taxon>
        <taxon>Elateroidea</taxon>
        <taxon>Lampyridae</taxon>
        <taxon>Luciolinae</taxon>
        <taxon>Aquatica</taxon>
    </lineage>
</organism>
<keyword evidence="1 3" id="KW-0863">Zinc-finger</keyword>
<sequence length="281" mass="31587">MDMFGLIRKRGGVKHKLTSFVNFSKPISEQFNRDSSSLIEETIIELEERLDKLTLIFSEFDEVQALVEASCDEGQLDDQYKERDEFENKYNKHLAIAKKMLKRLNVSEFENRSIHSVDSSPMSQNIRQTDLSKSSIKLPVIDLPKFDGTYEGCGKESKMPQNSNDSKSSGNAGIYVATAVVTALAAGVGYLIGKNSETPHTTNAHNHRSNVRTNRKVLPSANTSSNQNYVDSSTECAICFEDFNPIRTLPCNHKFHEHCVSTWLTSENGQRVCPRCMNPVN</sequence>
<evidence type="ECO:0000256" key="1">
    <source>
        <dbReference type="ARBA" id="ARBA00022771"/>
    </source>
</evidence>
<gene>
    <name evidence="6" type="ORF">RN001_005169</name>
</gene>
<dbReference type="EMBL" id="JARPUR010000002">
    <property type="protein sequence ID" value="KAK4881850.1"/>
    <property type="molecule type" value="Genomic_DNA"/>
</dbReference>
<dbReference type="Gene3D" id="3.30.40.10">
    <property type="entry name" value="Zinc/RING finger domain, C3HC4 (zinc finger)"/>
    <property type="match status" value="1"/>
</dbReference>
<dbReference type="Proteomes" id="UP001353858">
    <property type="component" value="Unassembled WGS sequence"/>
</dbReference>
<dbReference type="InterPro" id="IPR013083">
    <property type="entry name" value="Znf_RING/FYVE/PHD"/>
</dbReference>
<dbReference type="InterPro" id="IPR001841">
    <property type="entry name" value="Znf_RING"/>
</dbReference>
<name>A0AAN7SS06_9COLE</name>
<dbReference type="PANTHER" id="PTHR22765">
    <property type="entry name" value="RING FINGER AND PROTEASE ASSOCIATED DOMAIN-CONTAINING"/>
    <property type="match status" value="1"/>
</dbReference>
<evidence type="ECO:0000256" key="2">
    <source>
        <dbReference type="ARBA" id="ARBA00022833"/>
    </source>
</evidence>
<dbReference type="Pfam" id="PF13639">
    <property type="entry name" value="zf-RING_2"/>
    <property type="match status" value="1"/>
</dbReference>
<dbReference type="GO" id="GO:0008270">
    <property type="term" value="F:zinc ion binding"/>
    <property type="evidence" value="ECO:0007669"/>
    <property type="project" value="UniProtKB-KW"/>
</dbReference>
<evidence type="ECO:0000313" key="7">
    <source>
        <dbReference type="Proteomes" id="UP001353858"/>
    </source>
</evidence>